<feature type="compositionally biased region" description="Low complexity" evidence="1">
    <location>
        <begin position="139"/>
        <end position="165"/>
    </location>
</feature>
<dbReference type="InterPro" id="IPR010982">
    <property type="entry name" value="Lambda_DNA-bd_dom_sf"/>
</dbReference>
<keyword evidence="2" id="KW-0472">Membrane</keyword>
<dbReference type="Pfam" id="PF13413">
    <property type="entry name" value="HTH_25"/>
    <property type="match status" value="1"/>
</dbReference>
<gene>
    <name evidence="3" type="ORF">FC46_GL000132</name>
</gene>
<evidence type="ECO:0008006" key="5">
    <source>
        <dbReference type="Google" id="ProtNLM"/>
    </source>
</evidence>
<protein>
    <recommendedName>
        <fullName evidence="5">Transcriptional regulator</fullName>
    </recommendedName>
</protein>
<feature type="compositionally biased region" description="Low complexity" evidence="1">
    <location>
        <begin position="275"/>
        <end position="341"/>
    </location>
</feature>
<feature type="region of interest" description="Disordered" evidence="1">
    <location>
        <begin position="275"/>
        <end position="353"/>
    </location>
</feature>
<sequence>MADIGDKLRSAREAKGLSIADIEKATKIQSRYLNAIEENDFDKLPGDFYVRAFIRQYAQIVGLDGKELLSEYHQDIPESKPDEYVENSIDNKSEEVRETTDNKKNLWKTYLPRIGVGLGVIVVILIVYVLYARLSSSGQNNNNNASDNVTVSSESASSRKSSSAKPKVKKSSVKIVKEGTNDYRVTGLKNNRKLEIRAGQQAISASISINGVVQYQQTLAANQKHEVTLPSDATNVVVTFGNDQGTSVRVAGKKVPYEATGNYLSLTLLIGKQRSTSSTSTNGSTQSSSTTNNGYNQSRQSSTTTQSSTQTRQSSRTQSSTTQSSQNTNQQSSSTTTNSNGNDGGDNGGSDNN</sequence>
<evidence type="ECO:0000313" key="3">
    <source>
        <dbReference type="EMBL" id="KRL91583.1"/>
    </source>
</evidence>
<keyword evidence="4" id="KW-1185">Reference proteome</keyword>
<evidence type="ECO:0000256" key="1">
    <source>
        <dbReference type="SAM" id="MobiDB-lite"/>
    </source>
</evidence>
<keyword evidence="2" id="KW-0812">Transmembrane</keyword>
<accession>A0A0R1UDT5</accession>
<dbReference type="PANTHER" id="PTHR34475:SF1">
    <property type="entry name" value="CYTOSKELETON PROTEIN RODZ"/>
    <property type="match status" value="1"/>
</dbReference>
<dbReference type="EMBL" id="AZFM01000001">
    <property type="protein sequence ID" value="KRL91583.1"/>
    <property type="molecule type" value="Genomic_DNA"/>
</dbReference>
<dbReference type="PANTHER" id="PTHR34475">
    <property type="match status" value="1"/>
</dbReference>
<comment type="caution">
    <text evidence="3">The sequence shown here is derived from an EMBL/GenBank/DDBJ whole genome shotgun (WGS) entry which is preliminary data.</text>
</comment>
<keyword evidence="2" id="KW-1133">Transmembrane helix</keyword>
<dbReference type="STRING" id="1423763.FC46_GL000132"/>
<feature type="compositionally biased region" description="Gly residues" evidence="1">
    <location>
        <begin position="342"/>
        <end position="353"/>
    </location>
</feature>
<dbReference type="InterPro" id="IPR001387">
    <property type="entry name" value="Cro/C1-type_HTH"/>
</dbReference>
<evidence type="ECO:0000256" key="2">
    <source>
        <dbReference type="SAM" id="Phobius"/>
    </source>
</evidence>
<dbReference type="GO" id="GO:0003677">
    <property type="term" value="F:DNA binding"/>
    <property type="evidence" value="ECO:0007669"/>
    <property type="project" value="InterPro"/>
</dbReference>
<evidence type="ECO:0000313" key="4">
    <source>
        <dbReference type="Proteomes" id="UP000051036"/>
    </source>
</evidence>
<feature type="region of interest" description="Disordered" evidence="1">
    <location>
        <begin position="139"/>
        <end position="173"/>
    </location>
</feature>
<dbReference type="SUPFAM" id="SSF47413">
    <property type="entry name" value="lambda repressor-like DNA-binding domains"/>
    <property type="match status" value="1"/>
</dbReference>
<dbReference type="CDD" id="cd00093">
    <property type="entry name" value="HTH_XRE"/>
    <property type="match status" value="1"/>
</dbReference>
<dbReference type="Gene3D" id="1.10.260.40">
    <property type="entry name" value="lambda repressor-like DNA-binding domains"/>
    <property type="match status" value="1"/>
</dbReference>
<organism evidence="3 4">
    <name type="scientific">Lactobacillus kalixensis DSM 16043</name>
    <dbReference type="NCBI Taxonomy" id="1423763"/>
    <lineage>
        <taxon>Bacteria</taxon>
        <taxon>Bacillati</taxon>
        <taxon>Bacillota</taxon>
        <taxon>Bacilli</taxon>
        <taxon>Lactobacillales</taxon>
        <taxon>Lactobacillaceae</taxon>
        <taxon>Lactobacillus</taxon>
    </lineage>
</organism>
<dbReference type="AlphaFoldDB" id="A0A0R1UDT5"/>
<dbReference type="RefSeq" id="WP_057797112.1">
    <property type="nucleotide sequence ID" value="NZ_AZFM01000001.1"/>
</dbReference>
<dbReference type="Proteomes" id="UP000051036">
    <property type="component" value="Unassembled WGS sequence"/>
</dbReference>
<dbReference type="OrthoDB" id="9797543at2"/>
<name>A0A0R1UDT5_9LACO</name>
<dbReference type="PATRIC" id="fig|1423763.3.peg.131"/>
<proteinExistence type="predicted"/>
<dbReference type="InterPro" id="IPR050400">
    <property type="entry name" value="Bact_Cytoskel_RodZ"/>
</dbReference>
<reference evidence="3 4" key="1">
    <citation type="journal article" date="2015" name="Genome Announc.">
        <title>Expanding the biotechnology potential of lactobacilli through comparative genomics of 213 strains and associated genera.</title>
        <authorList>
            <person name="Sun Z."/>
            <person name="Harris H.M."/>
            <person name="McCann A."/>
            <person name="Guo C."/>
            <person name="Argimon S."/>
            <person name="Zhang W."/>
            <person name="Yang X."/>
            <person name="Jeffery I.B."/>
            <person name="Cooney J.C."/>
            <person name="Kagawa T.F."/>
            <person name="Liu W."/>
            <person name="Song Y."/>
            <person name="Salvetti E."/>
            <person name="Wrobel A."/>
            <person name="Rasinkangas P."/>
            <person name="Parkhill J."/>
            <person name="Rea M.C."/>
            <person name="O'Sullivan O."/>
            <person name="Ritari J."/>
            <person name="Douillard F.P."/>
            <person name="Paul Ross R."/>
            <person name="Yang R."/>
            <person name="Briner A.E."/>
            <person name="Felis G.E."/>
            <person name="de Vos W.M."/>
            <person name="Barrangou R."/>
            <person name="Klaenhammer T.R."/>
            <person name="Caufield P.W."/>
            <person name="Cui Y."/>
            <person name="Zhang H."/>
            <person name="O'Toole P.W."/>
        </authorList>
    </citation>
    <scope>NUCLEOTIDE SEQUENCE [LARGE SCALE GENOMIC DNA]</scope>
    <source>
        <strain evidence="3 4">DSM 16043</strain>
    </source>
</reference>
<feature type="transmembrane region" description="Helical" evidence="2">
    <location>
        <begin position="110"/>
        <end position="131"/>
    </location>
</feature>